<sequence length="546" mass="60024">MTPVERLRHGIDTARDRLRQEVPADRDAAILALLRARDRIPYSPETEAPPDPITGRRLADPGSNLALRLCLGDVPPSPRLIPASGRPALDAWADRFLRECGAVAEAGVVLGHVESVLVRLADVGGTTHAWLATRRQPARWRERADIDWWAAWLARRSDPEARDDRTGRPDAGYGDPRDDATLQRPADVHVARMTYQLGYPLDAVLGGVTVQTYRDVVAILISRTLREHRQPGAGAMAETDLIPEIASVLAVDQSIVGRAVTALTLDRDNAVHHAAVPGVAAAPLVRIGSDQLAPSLYGLTTEPFLFLTREVRRRDATAYHNAAHLREDVFRSDLYALFADKRFVTSPGSLKLRRVDGDVRTDIDAAIFDRKSGTLALFELKSQDPFARSAAELDRQRDAFLYARRQVSGVLAWLKHHGADALLARIDARVAKTFRVQKVYSFVLGRHLAHLPDDGPPDHRAAWGTWPQVLRLLVGRPIRSTDANPLASLHTSLTRDRSLIGRQEDLPPRTIAVGTERLIVHPSYAAFQVSAGTDGRSGGPSIPVTM</sequence>
<organism evidence="2">
    <name type="scientific">uncultured Thermomicrobiales bacterium</name>
    <dbReference type="NCBI Taxonomy" id="1645740"/>
    <lineage>
        <taxon>Bacteria</taxon>
        <taxon>Pseudomonadati</taxon>
        <taxon>Thermomicrobiota</taxon>
        <taxon>Thermomicrobia</taxon>
        <taxon>Thermomicrobiales</taxon>
        <taxon>environmental samples</taxon>
    </lineage>
</organism>
<proteinExistence type="predicted"/>
<feature type="compositionally biased region" description="Basic and acidic residues" evidence="1">
    <location>
        <begin position="159"/>
        <end position="168"/>
    </location>
</feature>
<feature type="region of interest" description="Disordered" evidence="1">
    <location>
        <begin position="159"/>
        <end position="181"/>
    </location>
</feature>
<evidence type="ECO:0000256" key="1">
    <source>
        <dbReference type="SAM" id="MobiDB-lite"/>
    </source>
</evidence>
<accession>A0A6J4UYL6</accession>
<dbReference type="AlphaFoldDB" id="A0A6J4UYL6"/>
<gene>
    <name evidence="2" type="ORF">AVDCRST_MAG70-1853</name>
</gene>
<dbReference type="EMBL" id="CADCWH010000295">
    <property type="protein sequence ID" value="CAA9563494.1"/>
    <property type="molecule type" value="Genomic_DNA"/>
</dbReference>
<name>A0A6J4UYL6_9BACT</name>
<reference evidence="2" key="1">
    <citation type="submission" date="2020-02" db="EMBL/GenBank/DDBJ databases">
        <authorList>
            <person name="Meier V. D."/>
        </authorList>
    </citation>
    <scope>NUCLEOTIDE SEQUENCE</scope>
    <source>
        <strain evidence="2">AVDCRST_MAG70</strain>
    </source>
</reference>
<protein>
    <submittedName>
        <fullName evidence="2">Uncharacterized protein</fullName>
    </submittedName>
</protein>
<evidence type="ECO:0000313" key="2">
    <source>
        <dbReference type="EMBL" id="CAA9563494.1"/>
    </source>
</evidence>